<evidence type="ECO:0000313" key="1">
    <source>
        <dbReference type="EMBL" id="ONK76145.1"/>
    </source>
</evidence>
<sequence>MVRRSVRLQVTESQSAMDKATARKAALVADQYGISTGVGDISSGFIAARGFNTSTSFALSSILTGENLLSPGF</sequence>
<protein>
    <submittedName>
        <fullName evidence="1">Uncharacterized protein</fullName>
    </submittedName>
</protein>
<gene>
    <name evidence="1" type="ORF">A4U43_C03F24420</name>
</gene>
<accession>A0A5P1FCM2</accession>
<dbReference type="EMBL" id="CM007383">
    <property type="protein sequence ID" value="ONK76145.1"/>
    <property type="molecule type" value="Genomic_DNA"/>
</dbReference>
<dbReference type="Proteomes" id="UP000243459">
    <property type="component" value="Chromosome 3"/>
</dbReference>
<proteinExistence type="predicted"/>
<dbReference type="Gramene" id="ONK76145">
    <property type="protein sequence ID" value="ONK76145"/>
    <property type="gene ID" value="A4U43_C03F24420"/>
</dbReference>
<organism evidence="1 2">
    <name type="scientific">Asparagus officinalis</name>
    <name type="common">Garden asparagus</name>
    <dbReference type="NCBI Taxonomy" id="4686"/>
    <lineage>
        <taxon>Eukaryota</taxon>
        <taxon>Viridiplantae</taxon>
        <taxon>Streptophyta</taxon>
        <taxon>Embryophyta</taxon>
        <taxon>Tracheophyta</taxon>
        <taxon>Spermatophyta</taxon>
        <taxon>Magnoliopsida</taxon>
        <taxon>Liliopsida</taxon>
        <taxon>Asparagales</taxon>
        <taxon>Asparagaceae</taxon>
        <taxon>Asparagoideae</taxon>
        <taxon>Asparagus</taxon>
    </lineage>
</organism>
<evidence type="ECO:0000313" key="2">
    <source>
        <dbReference type="Proteomes" id="UP000243459"/>
    </source>
</evidence>
<name>A0A5P1FCM2_ASPOF</name>
<reference evidence="2" key="1">
    <citation type="journal article" date="2017" name="Nat. Commun.">
        <title>The asparagus genome sheds light on the origin and evolution of a young Y chromosome.</title>
        <authorList>
            <person name="Harkess A."/>
            <person name="Zhou J."/>
            <person name="Xu C."/>
            <person name="Bowers J.E."/>
            <person name="Van der Hulst R."/>
            <person name="Ayyampalayam S."/>
            <person name="Mercati F."/>
            <person name="Riccardi P."/>
            <person name="McKain M.R."/>
            <person name="Kakrana A."/>
            <person name="Tang H."/>
            <person name="Ray J."/>
            <person name="Groenendijk J."/>
            <person name="Arikit S."/>
            <person name="Mathioni S.M."/>
            <person name="Nakano M."/>
            <person name="Shan H."/>
            <person name="Telgmann-Rauber A."/>
            <person name="Kanno A."/>
            <person name="Yue Z."/>
            <person name="Chen H."/>
            <person name="Li W."/>
            <person name="Chen Y."/>
            <person name="Xu X."/>
            <person name="Zhang Y."/>
            <person name="Luo S."/>
            <person name="Chen H."/>
            <person name="Gao J."/>
            <person name="Mao Z."/>
            <person name="Pires J.C."/>
            <person name="Luo M."/>
            <person name="Kudrna D."/>
            <person name="Wing R.A."/>
            <person name="Meyers B.C."/>
            <person name="Yi K."/>
            <person name="Kong H."/>
            <person name="Lavrijsen P."/>
            <person name="Sunseri F."/>
            <person name="Falavigna A."/>
            <person name="Ye Y."/>
            <person name="Leebens-Mack J.H."/>
            <person name="Chen G."/>
        </authorList>
    </citation>
    <scope>NUCLEOTIDE SEQUENCE [LARGE SCALE GENOMIC DNA]</scope>
    <source>
        <strain evidence="2">cv. DH0086</strain>
    </source>
</reference>
<dbReference type="AlphaFoldDB" id="A0A5P1FCM2"/>
<keyword evidence="2" id="KW-1185">Reference proteome</keyword>